<dbReference type="Proteomes" id="UP000054266">
    <property type="component" value="Unassembled WGS sequence"/>
</dbReference>
<feature type="chain" id="PRO_5002242149" description="Phosphatidylglycerol/phosphatidylinositol transfer protein" evidence="1">
    <location>
        <begin position="18"/>
        <end position="173"/>
    </location>
</feature>
<keyword evidence="3" id="KW-1185">Reference proteome</keyword>
<organism evidence="2 3">
    <name type="scientific">Phialophora macrospora</name>
    <dbReference type="NCBI Taxonomy" id="1851006"/>
    <lineage>
        <taxon>Eukaryota</taxon>
        <taxon>Fungi</taxon>
        <taxon>Dikarya</taxon>
        <taxon>Ascomycota</taxon>
        <taxon>Pezizomycotina</taxon>
        <taxon>Eurotiomycetes</taxon>
        <taxon>Chaetothyriomycetidae</taxon>
        <taxon>Chaetothyriales</taxon>
        <taxon>Herpotrichiellaceae</taxon>
        <taxon>Phialophora</taxon>
    </lineage>
</organism>
<sequence length="173" mass="18955">MKLILALITYVLTIVGGSPTIDIVARNETSALASDVLTFNMDPDVRPWCGYTEQVNINVKERGDAAATSDYCNLLYLYITNTAPNGKTSKDVDLVYTCPGIPEPIDPEGYGYRDIKLILNAPSTDAFPSDQTHTAATVRLLNLHDGADITMPVEVGYHISSNSELIWQYILCP</sequence>
<evidence type="ECO:0008006" key="4">
    <source>
        <dbReference type="Google" id="ProtNLM"/>
    </source>
</evidence>
<gene>
    <name evidence="2" type="ORF">PV04_01832</name>
</gene>
<dbReference type="AlphaFoldDB" id="A0A0D2FYV8"/>
<proteinExistence type="predicted"/>
<reference evidence="2 3" key="1">
    <citation type="submission" date="2015-01" db="EMBL/GenBank/DDBJ databases">
        <title>The Genome Sequence of Capronia semiimmersa CBS27337.</title>
        <authorList>
            <consortium name="The Broad Institute Genomics Platform"/>
            <person name="Cuomo C."/>
            <person name="de Hoog S."/>
            <person name="Gorbushina A."/>
            <person name="Stielow B."/>
            <person name="Teixiera M."/>
            <person name="Abouelleil A."/>
            <person name="Chapman S.B."/>
            <person name="Priest M."/>
            <person name="Young S.K."/>
            <person name="Wortman J."/>
            <person name="Nusbaum C."/>
            <person name="Birren B."/>
        </authorList>
    </citation>
    <scope>NUCLEOTIDE SEQUENCE [LARGE SCALE GENOMIC DNA]</scope>
    <source>
        <strain evidence="2 3">CBS 27337</strain>
    </source>
</reference>
<dbReference type="HOGENOM" id="CLU_121515_0_0_1"/>
<feature type="signal peptide" evidence="1">
    <location>
        <begin position="1"/>
        <end position="17"/>
    </location>
</feature>
<evidence type="ECO:0000256" key="1">
    <source>
        <dbReference type="SAM" id="SignalP"/>
    </source>
</evidence>
<name>A0A0D2FYV8_9EURO</name>
<dbReference type="EMBL" id="KN846956">
    <property type="protein sequence ID" value="KIW73738.1"/>
    <property type="molecule type" value="Genomic_DNA"/>
</dbReference>
<accession>A0A0D2FYV8</accession>
<evidence type="ECO:0000313" key="2">
    <source>
        <dbReference type="EMBL" id="KIW73738.1"/>
    </source>
</evidence>
<protein>
    <recommendedName>
        <fullName evidence="4">Phosphatidylglycerol/phosphatidylinositol transfer protein</fullName>
    </recommendedName>
</protein>
<keyword evidence="1" id="KW-0732">Signal</keyword>
<evidence type="ECO:0000313" key="3">
    <source>
        <dbReference type="Proteomes" id="UP000054266"/>
    </source>
</evidence>